<evidence type="ECO:0000313" key="2">
    <source>
        <dbReference type="Proteomes" id="UP001055811"/>
    </source>
</evidence>
<evidence type="ECO:0000313" key="1">
    <source>
        <dbReference type="EMBL" id="KAI3789421.1"/>
    </source>
</evidence>
<dbReference type="EMBL" id="CM042009">
    <property type="protein sequence ID" value="KAI3789421.1"/>
    <property type="molecule type" value="Genomic_DNA"/>
</dbReference>
<keyword evidence="2" id="KW-1185">Reference proteome</keyword>
<comment type="caution">
    <text evidence="1">The sequence shown here is derived from an EMBL/GenBank/DDBJ whole genome shotgun (WGS) entry which is preliminary data.</text>
</comment>
<reference evidence="2" key="1">
    <citation type="journal article" date="2022" name="Mol. Ecol. Resour.">
        <title>The genomes of chicory, endive, great burdock and yacon provide insights into Asteraceae palaeo-polyploidization history and plant inulin production.</title>
        <authorList>
            <person name="Fan W."/>
            <person name="Wang S."/>
            <person name="Wang H."/>
            <person name="Wang A."/>
            <person name="Jiang F."/>
            <person name="Liu H."/>
            <person name="Zhao H."/>
            <person name="Xu D."/>
            <person name="Zhang Y."/>
        </authorList>
    </citation>
    <scope>NUCLEOTIDE SEQUENCE [LARGE SCALE GENOMIC DNA]</scope>
    <source>
        <strain evidence="2">cv. Punajuju</strain>
    </source>
</reference>
<sequence length="79" mass="8855">MRLMFLLIIDQELKDITSARKTNIAPSGHHRTPISVINPRALISTIATDASSRAKNCLFLRSYFLTTISSQSCHMCLAY</sequence>
<name>A0ACB9H272_CICIN</name>
<gene>
    <name evidence="1" type="ORF">L2E82_02216</name>
</gene>
<dbReference type="Proteomes" id="UP001055811">
    <property type="component" value="Linkage Group LG01"/>
</dbReference>
<reference evidence="1 2" key="2">
    <citation type="journal article" date="2022" name="Mol. Ecol. Resour.">
        <title>The genomes of chicory, endive, great burdock and yacon provide insights into Asteraceae paleo-polyploidization history and plant inulin production.</title>
        <authorList>
            <person name="Fan W."/>
            <person name="Wang S."/>
            <person name="Wang H."/>
            <person name="Wang A."/>
            <person name="Jiang F."/>
            <person name="Liu H."/>
            <person name="Zhao H."/>
            <person name="Xu D."/>
            <person name="Zhang Y."/>
        </authorList>
    </citation>
    <scope>NUCLEOTIDE SEQUENCE [LARGE SCALE GENOMIC DNA]</scope>
    <source>
        <strain evidence="2">cv. Punajuju</strain>
        <tissue evidence="1">Leaves</tissue>
    </source>
</reference>
<organism evidence="1 2">
    <name type="scientific">Cichorium intybus</name>
    <name type="common">Chicory</name>
    <dbReference type="NCBI Taxonomy" id="13427"/>
    <lineage>
        <taxon>Eukaryota</taxon>
        <taxon>Viridiplantae</taxon>
        <taxon>Streptophyta</taxon>
        <taxon>Embryophyta</taxon>
        <taxon>Tracheophyta</taxon>
        <taxon>Spermatophyta</taxon>
        <taxon>Magnoliopsida</taxon>
        <taxon>eudicotyledons</taxon>
        <taxon>Gunneridae</taxon>
        <taxon>Pentapetalae</taxon>
        <taxon>asterids</taxon>
        <taxon>campanulids</taxon>
        <taxon>Asterales</taxon>
        <taxon>Asteraceae</taxon>
        <taxon>Cichorioideae</taxon>
        <taxon>Cichorieae</taxon>
        <taxon>Cichoriinae</taxon>
        <taxon>Cichorium</taxon>
    </lineage>
</organism>
<protein>
    <submittedName>
        <fullName evidence="1">Uncharacterized protein</fullName>
    </submittedName>
</protein>
<proteinExistence type="predicted"/>
<accession>A0ACB9H272</accession>